<keyword evidence="3" id="KW-1185">Reference proteome</keyword>
<evidence type="ECO:0000256" key="1">
    <source>
        <dbReference type="SAM" id="MobiDB-lite"/>
    </source>
</evidence>
<feature type="compositionally biased region" description="Pro residues" evidence="1">
    <location>
        <begin position="275"/>
        <end position="290"/>
    </location>
</feature>
<feature type="region of interest" description="Disordered" evidence="1">
    <location>
        <begin position="56"/>
        <end position="96"/>
    </location>
</feature>
<feature type="compositionally biased region" description="Polar residues" evidence="1">
    <location>
        <begin position="1"/>
        <end position="30"/>
    </location>
</feature>
<dbReference type="Proteomes" id="UP000283509">
    <property type="component" value="Unassembled WGS sequence"/>
</dbReference>
<organism evidence="2 3">
    <name type="scientific">Penaeus vannamei</name>
    <name type="common">Whiteleg shrimp</name>
    <name type="synonym">Litopenaeus vannamei</name>
    <dbReference type="NCBI Taxonomy" id="6689"/>
    <lineage>
        <taxon>Eukaryota</taxon>
        <taxon>Metazoa</taxon>
        <taxon>Ecdysozoa</taxon>
        <taxon>Arthropoda</taxon>
        <taxon>Crustacea</taxon>
        <taxon>Multicrustacea</taxon>
        <taxon>Malacostraca</taxon>
        <taxon>Eumalacostraca</taxon>
        <taxon>Eucarida</taxon>
        <taxon>Decapoda</taxon>
        <taxon>Dendrobranchiata</taxon>
        <taxon>Penaeoidea</taxon>
        <taxon>Penaeidae</taxon>
        <taxon>Penaeus</taxon>
    </lineage>
</organism>
<proteinExistence type="predicted"/>
<protein>
    <submittedName>
        <fullName evidence="2">Uncharacterized protein</fullName>
    </submittedName>
</protein>
<name>A0A3R7N623_PENVA</name>
<accession>A0A3R7N623</accession>
<sequence>MHTTPPLNPSYKPSSKSGLSENPPSPSSLASIKRLTPSRTFILYLLNPHPFPISSPSSSLPHNTHISPNSHSPPFTHVSHTPPCYSGKRPDTGKDRRDPIALQRMASHGCVTPQAVPYNHSRSLLNLSVTLPKACSYPSCPRAPTQNASRHRPPLTPCPCASEANSPNAPARPEEGLQGRFQSVCSKDGLQDATSRAQTSFPPRPPHRVPVALPSPTPPSLTPSSSSPNPHHPQAHRPTKPIAARNGLQEVPSPTVLPTPVPLNPSSTLPNNDSSPPPTPSHPHPQPFPPGHHHPSHPRLHAPTALLMRLPILILPSLPHPSPSIPPSLTLLPPNPIPIHTPPPDDGPGKGTDEPNCCCRRWPAGCLTTFPLRRGERPVSAGRINCKHRNAWLLCLLSCPFLRTSGKERGSSPPPSLAGERSPTLCWPLMPSQE</sequence>
<feature type="compositionally biased region" description="Low complexity" evidence="1">
    <location>
        <begin position="264"/>
        <end position="274"/>
    </location>
</feature>
<dbReference type="EMBL" id="QCYY01001412">
    <property type="protein sequence ID" value="ROT78223.1"/>
    <property type="molecule type" value="Genomic_DNA"/>
</dbReference>
<feature type="compositionally biased region" description="Polar residues" evidence="1">
    <location>
        <begin position="62"/>
        <end position="73"/>
    </location>
</feature>
<feature type="compositionally biased region" description="Polar residues" evidence="1">
    <location>
        <begin position="192"/>
        <end position="201"/>
    </location>
</feature>
<dbReference type="AlphaFoldDB" id="A0A3R7N623"/>
<feature type="region of interest" description="Disordered" evidence="1">
    <location>
        <begin position="405"/>
        <end position="434"/>
    </location>
</feature>
<dbReference type="PRINTS" id="PR01217">
    <property type="entry name" value="PRICHEXTENSN"/>
</dbReference>
<feature type="region of interest" description="Disordered" evidence="1">
    <location>
        <begin position="1"/>
        <end position="32"/>
    </location>
</feature>
<reference evidence="2 3" key="1">
    <citation type="submission" date="2018-04" db="EMBL/GenBank/DDBJ databases">
        <authorList>
            <person name="Zhang X."/>
            <person name="Yuan J."/>
            <person name="Li F."/>
            <person name="Xiang J."/>
        </authorList>
    </citation>
    <scope>NUCLEOTIDE SEQUENCE [LARGE SCALE GENOMIC DNA]</scope>
    <source>
        <tissue evidence="2">Muscle</tissue>
    </source>
</reference>
<reference evidence="2 3" key="2">
    <citation type="submission" date="2019-01" db="EMBL/GenBank/DDBJ databases">
        <title>The decoding of complex shrimp genome reveals the adaptation for benthos swimmer, frequently molting mechanism and breeding impact on genome.</title>
        <authorList>
            <person name="Sun Y."/>
            <person name="Gao Y."/>
            <person name="Yu Y."/>
        </authorList>
    </citation>
    <scope>NUCLEOTIDE SEQUENCE [LARGE SCALE GENOMIC DNA]</scope>
    <source>
        <tissue evidence="2">Muscle</tissue>
    </source>
</reference>
<evidence type="ECO:0000313" key="2">
    <source>
        <dbReference type="EMBL" id="ROT78223.1"/>
    </source>
</evidence>
<evidence type="ECO:0000313" key="3">
    <source>
        <dbReference type="Proteomes" id="UP000283509"/>
    </source>
</evidence>
<comment type="caution">
    <text evidence="2">The sequence shown here is derived from an EMBL/GenBank/DDBJ whole genome shotgun (WGS) entry which is preliminary data.</text>
</comment>
<gene>
    <name evidence="2" type="ORF">C7M84_003063</name>
</gene>
<feature type="region of interest" description="Disordered" evidence="1">
    <location>
        <begin position="187"/>
        <end position="299"/>
    </location>
</feature>